<dbReference type="Pfam" id="PF05605">
    <property type="entry name" value="zf-Di19"/>
    <property type="match status" value="1"/>
</dbReference>
<feature type="compositionally biased region" description="Low complexity" evidence="13">
    <location>
        <begin position="259"/>
        <end position="278"/>
    </location>
</feature>
<evidence type="ECO:0000256" key="1">
    <source>
        <dbReference type="ARBA" id="ARBA00004123"/>
    </source>
</evidence>
<dbReference type="FunFam" id="3.30.160.60:FF:000931">
    <property type="entry name" value="zinc finger protein 697"/>
    <property type="match status" value="1"/>
</dbReference>
<feature type="coiled-coil region" evidence="12">
    <location>
        <begin position="149"/>
        <end position="176"/>
    </location>
</feature>
<sequence>MEDAFWTTPAMVNYGMTAMPMEIRFETLMGSFFQGNGNNHDAETRYRLWITSYNQPALLFSSIVTSIQDPIRNYGGKFPTLLKTLIDDSRIGNAQIDLVNEGPKFASLVMRRVNYSSTAGDSKRAMPWFGCRLEIADDARVREHLTTMVLSLRRERDEERRKREQLEVELECYKTKQHLNNDEEEEDENERFQDLLNTIASVPTTSSPSGHLLSNPQSNDKISDEIIDEEQLIPTDFADILSSSDSTTYHRVITPLIRTSSQQPSSSSAPTSRTLIPPKLTPPLLPSSSGSISNSSNLRSTENILRGVATYVLCALCPEGNKTAEPDESSIIDHIVSEHFDGESKTCHGCPTRTVREDISTHMKMHMSKLYECKYCGKRGTKRNVLQAHLRTHTGEKPYECPYCSRRFADASTLRRHRTTHTGEMRAACPICGRVISRRDNVKAHLRNNHGIEWNGSSSLLTLKELEKNNSDSTMTSNNNIIPPLLDLNTPNESESDNPQSNQSHEDSEFESKPQRLSSMFGV</sequence>
<evidence type="ECO:0000256" key="3">
    <source>
        <dbReference type="ARBA" id="ARBA00022723"/>
    </source>
</evidence>
<dbReference type="Gene3D" id="3.30.160.60">
    <property type="entry name" value="Classic Zinc Finger"/>
    <property type="match status" value="3"/>
</dbReference>
<name>A0A914QNU8_9BILA</name>
<feature type="domain" description="C2H2-type" evidence="14">
    <location>
        <begin position="399"/>
        <end position="426"/>
    </location>
</feature>
<dbReference type="GO" id="GO:0002682">
    <property type="term" value="P:regulation of immune system process"/>
    <property type="evidence" value="ECO:0007669"/>
    <property type="project" value="TreeGrafter"/>
</dbReference>
<keyword evidence="10" id="KW-0539">Nucleus</keyword>
<evidence type="ECO:0000256" key="2">
    <source>
        <dbReference type="ARBA" id="ARBA00006991"/>
    </source>
</evidence>
<dbReference type="AlphaFoldDB" id="A0A914QNU8"/>
<evidence type="ECO:0000256" key="13">
    <source>
        <dbReference type="SAM" id="MobiDB-lite"/>
    </source>
</evidence>
<dbReference type="PANTHER" id="PTHR24399">
    <property type="entry name" value="ZINC FINGER AND BTB DOMAIN-CONTAINING"/>
    <property type="match status" value="1"/>
</dbReference>
<keyword evidence="5 11" id="KW-0863">Zinc-finger</keyword>
<feature type="compositionally biased region" description="Low complexity" evidence="13">
    <location>
        <begin position="471"/>
        <end position="492"/>
    </location>
</feature>
<feature type="compositionally biased region" description="Low complexity" evidence="13">
    <location>
        <begin position="286"/>
        <end position="298"/>
    </location>
</feature>
<feature type="domain" description="C2H2-type" evidence="14">
    <location>
        <begin position="427"/>
        <end position="455"/>
    </location>
</feature>
<organism evidence="15 16">
    <name type="scientific">Panagrolaimus davidi</name>
    <dbReference type="NCBI Taxonomy" id="227884"/>
    <lineage>
        <taxon>Eukaryota</taxon>
        <taxon>Metazoa</taxon>
        <taxon>Ecdysozoa</taxon>
        <taxon>Nematoda</taxon>
        <taxon>Chromadorea</taxon>
        <taxon>Rhabditida</taxon>
        <taxon>Tylenchina</taxon>
        <taxon>Panagrolaimomorpha</taxon>
        <taxon>Panagrolaimoidea</taxon>
        <taxon>Panagrolaimidae</taxon>
        <taxon>Panagrolaimus</taxon>
    </lineage>
</organism>
<evidence type="ECO:0000256" key="7">
    <source>
        <dbReference type="ARBA" id="ARBA00023015"/>
    </source>
</evidence>
<feature type="domain" description="C2H2-type" evidence="14">
    <location>
        <begin position="371"/>
        <end position="398"/>
    </location>
</feature>
<dbReference type="GO" id="GO:0000978">
    <property type="term" value="F:RNA polymerase II cis-regulatory region sequence-specific DNA binding"/>
    <property type="evidence" value="ECO:0007669"/>
    <property type="project" value="TreeGrafter"/>
</dbReference>
<dbReference type="PROSITE" id="PS00028">
    <property type="entry name" value="ZINC_FINGER_C2H2_1"/>
    <property type="match status" value="2"/>
</dbReference>
<dbReference type="GO" id="GO:0001227">
    <property type="term" value="F:DNA-binding transcription repressor activity, RNA polymerase II-specific"/>
    <property type="evidence" value="ECO:0007669"/>
    <property type="project" value="TreeGrafter"/>
</dbReference>
<keyword evidence="8" id="KW-0238">DNA-binding</keyword>
<dbReference type="GO" id="GO:0005654">
    <property type="term" value="C:nucleoplasm"/>
    <property type="evidence" value="ECO:0007669"/>
    <property type="project" value="TreeGrafter"/>
</dbReference>
<keyword evidence="3" id="KW-0479">Metal-binding</keyword>
<dbReference type="GO" id="GO:0008270">
    <property type="term" value="F:zinc ion binding"/>
    <property type="evidence" value="ECO:0007669"/>
    <property type="project" value="UniProtKB-KW"/>
</dbReference>
<dbReference type="Pfam" id="PF00096">
    <property type="entry name" value="zf-C2H2"/>
    <property type="match status" value="1"/>
</dbReference>
<keyword evidence="7" id="KW-0805">Transcription regulation</keyword>
<protein>
    <submittedName>
        <fullName evidence="16">C2H2-type domain-containing protein</fullName>
    </submittedName>
</protein>
<dbReference type="InterPro" id="IPR013087">
    <property type="entry name" value="Znf_C2H2_type"/>
</dbReference>
<dbReference type="Proteomes" id="UP000887578">
    <property type="component" value="Unplaced"/>
</dbReference>
<keyword evidence="6" id="KW-0862">Zinc</keyword>
<dbReference type="PANTHER" id="PTHR24399:SF34">
    <property type="entry name" value="ZINC FINGER AND BTB DOMAIN-CONTAINING PROTEIN 39"/>
    <property type="match status" value="1"/>
</dbReference>
<dbReference type="SUPFAM" id="SSF57667">
    <property type="entry name" value="beta-beta-alpha zinc fingers"/>
    <property type="match status" value="2"/>
</dbReference>
<reference evidence="16" key="1">
    <citation type="submission" date="2022-11" db="UniProtKB">
        <authorList>
            <consortium name="WormBaseParasite"/>
        </authorList>
    </citation>
    <scope>IDENTIFICATION</scope>
</reference>
<evidence type="ECO:0000256" key="4">
    <source>
        <dbReference type="ARBA" id="ARBA00022737"/>
    </source>
</evidence>
<evidence type="ECO:0000313" key="16">
    <source>
        <dbReference type="WBParaSite" id="PDA_v2.g29060.t1"/>
    </source>
</evidence>
<evidence type="ECO:0000256" key="6">
    <source>
        <dbReference type="ARBA" id="ARBA00022833"/>
    </source>
</evidence>
<dbReference type="InterPro" id="IPR036236">
    <property type="entry name" value="Znf_C2H2_sf"/>
</dbReference>
<keyword evidence="4" id="KW-0677">Repeat</keyword>
<dbReference type="FunFam" id="3.30.160.60:FF:001498">
    <property type="entry name" value="Zinc finger protein 404"/>
    <property type="match status" value="1"/>
</dbReference>
<feature type="compositionally biased region" description="Basic and acidic residues" evidence="13">
    <location>
        <begin position="504"/>
        <end position="514"/>
    </location>
</feature>
<dbReference type="InterPro" id="IPR008598">
    <property type="entry name" value="Di19_Zn-bd"/>
</dbReference>
<comment type="similarity">
    <text evidence="2">Belongs to the krueppel C2H2-type zinc-finger protein family.</text>
</comment>
<keyword evidence="12" id="KW-0175">Coiled coil</keyword>
<evidence type="ECO:0000256" key="5">
    <source>
        <dbReference type="ARBA" id="ARBA00022771"/>
    </source>
</evidence>
<dbReference type="WBParaSite" id="PDA_v2.g29060.t1">
    <property type="protein sequence ID" value="PDA_v2.g29060.t1"/>
    <property type="gene ID" value="PDA_v2.g29060"/>
</dbReference>
<evidence type="ECO:0000256" key="12">
    <source>
        <dbReference type="SAM" id="Coils"/>
    </source>
</evidence>
<evidence type="ECO:0000256" key="10">
    <source>
        <dbReference type="ARBA" id="ARBA00023242"/>
    </source>
</evidence>
<keyword evidence="15" id="KW-1185">Reference proteome</keyword>
<comment type="subcellular location">
    <subcellularLocation>
        <location evidence="1">Nucleus</location>
    </subcellularLocation>
</comment>
<accession>A0A914QNU8</accession>
<dbReference type="PROSITE" id="PS50157">
    <property type="entry name" value="ZINC_FINGER_C2H2_2"/>
    <property type="match status" value="3"/>
</dbReference>
<feature type="region of interest" description="Disordered" evidence="13">
    <location>
        <begin position="470"/>
        <end position="523"/>
    </location>
</feature>
<evidence type="ECO:0000256" key="8">
    <source>
        <dbReference type="ARBA" id="ARBA00023125"/>
    </source>
</evidence>
<evidence type="ECO:0000259" key="14">
    <source>
        <dbReference type="PROSITE" id="PS50157"/>
    </source>
</evidence>
<evidence type="ECO:0000256" key="9">
    <source>
        <dbReference type="ARBA" id="ARBA00023163"/>
    </source>
</evidence>
<evidence type="ECO:0000313" key="15">
    <source>
        <dbReference type="Proteomes" id="UP000887578"/>
    </source>
</evidence>
<evidence type="ECO:0000256" key="11">
    <source>
        <dbReference type="PROSITE-ProRule" id="PRU00042"/>
    </source>
</evidence>
<keyword evidence="9" id="KW-0804">Transcription</keyword>
<feature type="region of interest" description="Disordered" evidence="13">
    <location>
        <begin position="255"/>
        <end position="298"/>
    </location>
</feature>
<proteinExistence type="inferred from homology"/>
<dbReference type="GO" id="GO:0001817">
    <property type="term" value="P:regulation of cytokine production"/>
    <property type="evidence" value="ECO:0007669"/>
    <property type="project" value="TreeGrafter"/>
</dbReference>
<dbReference type="SMART" id="SM00355">
    <property type="entry name" value="ZnF_C2H2"/>
    <property type="match status" value="4"/>
</dbReference>